<dbReference type="InterPro" id="IPR021365">
    <property type="entry name" value="DUF2891"/>
</dbReference>
<accession>A0A1H6BSJ9</accession>
<evidence type="ECO:0008006" key="3">
    <source>
        <dbReference type="Google" id="ProtNLM"/>
    </source>
</evidence>
<gene>
    <name evidence="1" type="ORF">SAMN05421877_111113</name>
</gene>
<organism evidence="1 2">
    <name type="scientific">Sphingobacterium lactis</name>
    <dbReference type="NCBI Taxonomy" id="797291"/>
    <lineage>
        <taxon>Bacteria</taxon>
        <taxon>Pseudomonadati</taxon>
        <taxon>Bacteroidota</taxon>
        <taxon>Sphingobacteriia</taxon>
        <taxon>Sphingobacteriales</taxon>
        <taxon>Sphingobacteriaceae</taxon>
        <taxon>Sphingobacterium</taxon>
    </lineage>
</organism>
<dbReference type="Proteomes" id="UP000236731">
    <property type="component" value="Unassembled WGS sequence"/>
</dbReference>
<evidence type="ECO:0000313" key="1">
    <source>
        <dbReference type="EMBL" id="SEG63701.1"/>
    </source>
</evidence>
<dbReference type="Pfam" id="PF11199">
    <property type="entry name" value="DUF2891"/>
    <property type="match status" value="1"/>
</dbReference>
<reference evidence="2" key="1">
    <citation type="submission" date="2016-10" db="EMBL/GenBank/DDBJ databases">
        <authorList>
            <person name="Varghese N."/>
            <person name="Submissions S."/>
        </authorList>
    </citation>
    <scope>NUCLEOTIDE SEQUENCE [LARGE SCALE GENOMIC DNA]</scope>
    <source>
        <strain evidence="2">DSM 22361</strain>
    </source>
</reference>
<proteinExistence type="predicted"/>
<name>A0A1H6BSJ9_9SPHI</name>
<dbReference type="AlphaFoldDB" id="A0A1H6BSJ9"/>
<keyword evidence="2" id="KW-1185">Reference proteome</keyword>
<protein>
    <recommendedName>
        <fullName evidence="3">DUF2891 domain-containing protein</fullName>
    </recommendedName>
</protein>
<evidence type="ECO:0000313" key="2">
    <source>
        <dbReference type="Proteomes" id="UP000236731"/>
    </source>
</evidence>
<dbReference type="OrthoDB" id="9779797at2"/>
<dbReference type="RefSeq" id="WP_103907387.1">
    <property type="nucleotide sequence ID" value="NZ_CP049246.1"/>
</dbReference>
<sequence>MKKSFLLFGFVGALCVMGCNREQKTVQAPETEPPTLTVELAETIFSLPTHCLEVEYPNKLGQTLGSAADLKTPKTLRPVFYGCYDWHSSVHGYWSIVKLMQKYPAVDSAGRIRDVLNRHITPENVAQEMAFFQDENNLSFERTYGWAWLFKLQEELQQWQDPDASRWASALQPLVTLLVDRYTSYLPKLVYPIRAGQHDNSAFSLMLSLEYANAVGDTAFASTIKENAIRLFEKDKGCDLAYEPSGYDFLSPCLEEANLMRMVYDKDAYQQWLKAFMPALYKADFALEPAIVKDRTDGKLVHLDGLNYSRAACLYGIAGTDPALAHLKDIANTHFRFSIGNLHAKDDYMGTHWLGTFALYAVEKGSGGN</sequence>
<dbReference type="EMBL" id="FNUT01000011">
    <property type="protein sequence ID" value="SEG63701.1"/>
    <property type="molecule type" value="Genomic_DNA"/>
</dbReference>